<dbReference type="PANTHER" id="PTHR46319:SF1">
    <property type="entry name" value="ZINC FINGER FYVE DOMAIN-CONTAINING PROTEIN 16"/>
    <property type="match status" value="1"/>
</dbReference>
<dbReference type="FunFam" id="3.30.40.10:FF:000084">
    <property type="entry name" value="Zinc finger, FYVE domain-containing 9b"/>
    <property type="match status" value="1"/>
</dbReference>
<keyword evidence="1" id="KW-0479">Metal-binding</keyword>
<organism evidence="7 8">
    <name type="scientific">Mus caroli</name>
    <name type="common">Ryukyu mouse</name>
    <name type="synonym">Ricefield mouse</name>
    <dbReference type="NCBI Taxonomy" id="10089"/>
    <lineage>
        <taxon>Eukaryota</taxon>
        <taxon>Metazoa</taxon>
        <taxon>Chordata</taxon>
        <taxon>Craniata</taxon>
        <taxon>Vertebrata</taxon>
        <taxon>Euteleostomi</taxon>
        <taxon>Mammalia</taxon>
        <taxon>Eutheria</taxon>
        <taxon>Euarchontoglires</taxon>
        <taxon>Glires</taxon>
        <taxon>Rodentia</taxon>
        <taxon>Myomorpha</taxon>
        <taxon>Muroidea</taxon>
        <taxon>Muridae</taxon>
        <taxon>Murinae</taxon>
        <taxon>Mus</taxon>
        <taxon>Mus</taxon>
    </lineage>
</organism>
<dbReference type="Gene3D" id="3.30.40.10">
    <property type="entry name" value="Zinc/RING finger domain, C3HC4 (zinc finger)"/>
    <property type="match status" value="1"/>
</dbReference>
<dbReference type="GO" id="GO:0006622">
    <property type="term" value="P:protein targeting to lysosome"/>
    <property type="evidence" value="ECO:0007669"/>
    <property type="project" value="TreeGrafter"/>
</dbReference>
<evidence type="ECO:0000256" key="2">
    <source>
        <dbReference type="ARBA" id="ARBA00022771"/>
    </source>
</evidence>
<dbReference type="CTD" id="9765"/>
<dbReference type="GO" id="GO:0031901">
    <property type="term" value="C:early endosome membrane"/>
    <property type="evidence" value="ECO:0007669"/>
    <property type="project" value="TreeGrafter"/>
</dbReference>
<evidence type="ECO:0000313" key="8">
    <source>
        <dbReference type="RefSeq" id="XP_029324247.1"/>
    </source>
</evidence>
<dbReference type="AlphaFoldDB" id="A0A6P7PVH3"/>
<dbReference type="Proteomes" id="UP000515126">
    <property type="component" value="Chromosome 13"/>
</dbReference>
<dbReference type="InterPro" id="IPR011011">
    <property type="entry name" value="Znf_FYVE_PHD"/>
</dbReference>
<evidence type="ECO:0000313" key="7">
    <source>
        <dbReference type="Proteomes" id="UP000515126"/>
    </source>
</evidence>
<dbReference type="CDD" id="cd15729">
    <property type="entry name" value="FYVE_endofin"/>
    <property type="match status" value="1"/>
</dbReference>
<evidence type="ECO:0000256" key="1">
    <source>
        <dbReference type="ARBA" id="ARBA00022723"/>
    </source>
</evidence>
<evidence type="ECO:0000256" key="4">
    <source>
        <dbReference type="PROSITE-ProRule" id="PRU00091"/>
    </source>
</evidence>
<dbReference type="InterPro" id="IPR000306">
    <property type="entry name" value="Znf_FYVE"/>
</dbReference>
<keyword evidence="3" id="KW-0862">Zinc</keyword>
<dbReference type="GeneID" id="110308430"/>
<reference evidence="8" key="1">
    <citation type="submission" date="2025-08" db="UniProtKB">
        <authorList>
            <consortium name="RefSeq"/>
        </authorList>
    </citation>
    <scope>IDENTIFICATION</scope>
</reference>
<name>A0A6P7PVH3_MUSCR</name>
<gene>
    <name evidence="8" type="primary">Zfyve16</name>
</gene>
<dbReference type="SMART" id="SM00064">
    <property type="entry name" value="FYVE"/>
    <property type="match status" value="1"/>
</dbReference>
<dbReference type="PANTHER" id="PTHR46319">
    <property type="entry name" value="ZINC FINGER FYVE DOMAIN-CONTAINING PROTEIN"/>
    <property type="match status" value="1"/>
</dbReference>
<dbReference type="GO" id="GO:0008270">
    <property type="term" value="F:zinc ion binding"/>
    <property type="evidence" value="ECO:0007669"/>
    <property type="project" value="UniProtKB-KW"/>
</dbReference>
<accession>A0A6P7PVH3</accession>
<dbReference type="PROSITE" id="PS50178">
    <property type="entry name" value="ZF_FYVE"/>
    <property type="match status" value="1"/>
</dbReference>
<dbReference type="GO" id="GO:0016197">
    <property type="term" value="P:endosomal transport"/>
    <property type="evidence" value="ECO:0007669"/>
    <property type="project" value="TreeGrafter"/>
</dbReference>
<evidence type="ECO:0000256" key="5">
    <source>
        <dbReference type="SAM" id="MobiDB-lite"/>
    </source>
</evidence>
<dbReference type="RefSeq" id="XP_029324247.1">
    <property type="nucleotide sequence ID" value="XM_029468387.1"/>
</dbReference>
<dbReference type="InterPro" id="IPR017455">
    <property type="entry name" value="Znf_FYVE-rel"/>
</dbReference>
<evidence type="ECO:0000256" key="3">
    <source>
        <dbReference type="ARBA" id="ARBA00022833"/>
    </source>
</evidence>
<dbReference type="SUPFAM" id="SSF57903">
    <property type="entry name" value="FYVE/PHD zinc finger"/>
    <property type="match status" value="1"/>
</dbReference>
<keyword evidence="7" id="KW-1185">Reference proteome</keyword>
<evidence type="ECO:0000259" key="6">
    <source>
        <dbReference type="PROSITE" id="PS50178"/>
    </source>
</evidence>
<proteinExistence type="predicted"/>
<dbReference type="Pfam" id="PF01363">
    <property type="entry name" value="FYVE"/>
    <property type="match status" value="1"/>
</dbReference>
<dbReference type="InterPro" id="IPR013083">
    <property type="entry name" value="Znf_RING/FYVE/PHD"/>
</dbReference>
<sequence>MDSYFKAAVSGLDKLLDDFEQNPDKQDYFQDAYAFNQCSVSSELASPQLALLSKDQRCISTCASSEACCEDANETFLEGKIHEGLTSRQNEKNVAGLDLLSSVDASTSDEIQPSCLRRCSKPVCDLISDMGNLVHATNSEEDIKQLLPDDSKSSADTLITLDSSSVSEALIGLDLSSVSDALTVSSVDCGSNAVREEQNNINAGVKNRDISIKELGVKVDMALFDSCKYNRTENLKDKIISNELETVDFDMPSVLMEQSSEMSNTKDNPQYKRLPCELLKDDGCLAEEKVAVAVNNTECLEEGGGCNTTAMPCKLPENEGISPSDPASKDENFKLPDFSLQENRTAVFMKQTVKEDSGNLDLKDNNDIVHVSGDDAPPSLSCLSLSGSLCGSLIDNNAHSDILPPNESEGQNNDAVTIHEEIQKSDVLDGKTDLSKKETCRSIFLQPVNEKKGEGKVEVEEMVISGESLESPEDASSAAAAGSPVALSAASAPEAPGPCEGLTFPSSDMDGQELDYFNIDESMRSGILISDAELDAFLKEQCLQNSNTVSSGEHVNGSQLQMNQITMKGPHDENAGDIYFNAEAGAAGEDGGGVNCETTDKGNTENNGLSVGEKGTVPTERELSACQPDIRDELPVPSIKTQAVGGARPKQLLSLPPGTRSSKELNKPDVVDVPESEPCTANAIAVSTCSADHIPDSQVSFNSNYIDIESNFEDGSSFVTANKESLPENKRKESLLLGQKQPTWVPDSEAPNCMNCQVKFTFTKRRHHCRACGKVFCGVCCNRKCKLQYLEKEARVCVICYETINKGEY</sequence>
<feature type="domain" description="FYVE-type" evidence="6">
    <location>
        <begin position="747"/>
        <end position="805"/>
    </location>
</feature>
<feature type="region of interest" description="Disordered" evidence="5">
    <location>
        <begin position="641"/>
        <end position="674"/>
    </location>
</feature>
<feature type="compositionally biased region" description="Basic and acidic residues" evidence="5">
    <location>
        <begin position="661"/>
        <end position="670"/>
    </location>
</feature>
<keyword evidence="2 4" id="KW-0863">Zinc-finger</keyword>
<protein>
    <submittedName>
        <fullName evidence="8">Zinc finger FYVE domain-containing protein 16 isoform X3</fullName>
    </submittedName>
</protein>